<dbReference type="SMART" id="SM00530">
    <property type="entry name" value="HTH_XRE"/>
    <property type="match status" value="1"/>
</dbReference>
<dbReference type="OrthoDB" id="252257at2"/>
<dbReference type="Gene3D" id="1.10.260.40">
    <property type="entry name" value="lambda repressor-like DNA-binding domains"/>
    <property type="match status" value="1"/>
</dbReference>
<evidence type="ECO:0000256" key="1">
    <source>
        <dbReference type="SAM" id="Coils"/>
    </source>
</evidence>
<proteinExistence type="predicted"/>
<dbReference type="InterPro" id="IPR001387">
    <property type="entry name" value="Cro/C1-type_HTH"/>
</dbReference>
<dbReference type="GO" id="GO:0003677">
    <property type="term" value="F:DNA binding"/>
    <property type="evidence" value="ECO:0007669"/>
    <property type="project" value="InterPro"/>
</dbReference>
<accession>A0A163SKA2</accession>
<sequence length="413" mass="48477">MKEGLIIKLYRERAGLTQTQLGEGICSVTHISKIERGITQYSSEIISLICKRLNIDLNKEMKQYKLLEKKLHEWLEVMVKQQLEELEILKEEIENNAYIYLSEVQNSYQILLARYYFTKGNLQKGKEILDACQQQLGLLDRYEKHLLEHTLGIYYLSLGKIKEAIHHLTNINPIEYNNHEFYYHLASAFHMIQAKVKAYHFGNLALSYFRKTNNFKRMLDTETLMLIQMGYNDVYHFEDTVERYQALIKSCKTYKEDVKVVNLWHNLGVDFAAKNLYIEAREAYEKALEGCYSLSLPHIELGARRGLVHCSILIGDTEKAILKKHIQLGNALANQMKNETYLHVFHLLEIMLNHSQSDAYYQYLEQTFLPHLHETGQESLLLIYEKEIFHYYRTTSQYEKAAELASKYMSASL</sequence>
<gene>
    <name evidence="3" type="ORF">AWM68_03225</name>
</gene>
<dbReference type="EMBL" id="LRFC01000001">
    <property type="protein sequence ID" value="KZE69292.1"/>
    <property type="molecule type" value="Genomic_DNA"/>
</dbReference>
<keyword evidence="1" id="KW-0175">Coiled coil</keyword>
<dbReference type="Pfam" id="PF01381">
    <property type="entry name" value="HTH_3"/>
    <property type="match status" value="1"/>
</dbReference>
<dbReference type="AlphaFoldDB" id="A0A163SKA2"/>
<organism evidence="3 4">
    <name type="scientific">Fictibacillus phosphorivorans</name>
    <dbReference type="NCBI Taxonomy" id="1221500"/>
    <lineage>
        <taxon>Bacteria</taxon>
        <taxon>Bacillati</taxon>
        <taxon>Bacillota</taxon>
        <taxon>Bacilli</taxon>
        <taxon>Bacillales</taxon>
        <taxon>Fictibacillaceae</taxon>
        <taxon>Fictibacillus</taxon>
    </lineage>
</organism>
<feature type="domain" description="HTH cro/C1-type" evidence="2">
    <location>
        <begin position="7"/>
        <end position="61"/>
    </location>
</feature>
<dbReference type="InterPro" id="IPR011990">
    <property type="entry name" value="TPR-like_helical_dom_sf"/>
</dbReference>
<comment type="caution">
    <text evidence="3">The sequence shown here is derived from an EMBL/GenBank/DDBJ whole genome shotgun (WGS) entry which is preliminary data.</text>
</comment>
<evidence type="ECO:0000259" key="2">
    <source>
        <dbReference type="PROSITE" id="PS50943"/>
    </source>
</evidence>
<reference evidence="4" key="1">
    <citation type="submission" date="2016-01" db="EMBL/GenBank/DDBJ databases">
        <title>Draft genome of Chromobacterium sp. F49.</title>
        <authorList>
            <person name="Hong K.W."/>
        </authorList>
    </citation>
    <scope>NUCLEOTIDE SEQUENCE [LARGE SCALE GENOMIC DNA]</scope>
    <source>
        <strain evidence="4">P7IIIA</strain>
    </source>
</reference>
<dbReference type="Gene3D" id="1.25.40.10">
    <property type="entry name" value="Tetratricopeptide repeat domain"/>
    <property type="match status" value="1"/>
</dbReference>
<evidence type="ECO:0000313" key="3">
    <source>
        <dbReference type="EMBL" id="KZE69292.1"/>
    </source>
</evidence>
<feature type="coiled-coil region" evidence="1">
    <location>
        <begin position="50"/>
        <end position="96"/>
    </location>
</feature>
<dbReference type="PROSITE" id="PS50943">
    <property type="entry name" value="HTH_CROC1"/>
    <property type="match status" value="1"/>
</dbReference>
<dbReference type="SUPFAM" id="SSF47413">
    <property type="entry name" value="lambda repressor-like DNA-binding domains"/>
    <property type="match status" value="1"/>
</dbReference>
<evidence type="ECO:0000313" key="4">
    <source>
        <dbReference type="Proteomes" id="UP000076567"/>
    </source>
</evidence>
<keyword evidence="4" id="KW-1185">Reference proteome</keyword>
<dbReference type="Proteomes" id="UP000076567">
    <property type="component" value="Unassembled WGS sequence"/>
</dbReference>
<dbReference type="SUPFAM" id="SSF48452">
    <property type="entry name" value="TPR-like"/>
    <property type="match status" value="1"/>
</dbReference>
<dbReference type="RefSeq" id="WP_066236770.1">
    <property type="nucleotide sequence ID" value="NZ_LRFC01000001.1"/>
</dbReference>
<dbReference type="CDD" id="cd00093">
    <property type="entry name" value="HTH_XRE"/>
    <property type="match status" value="1"/>
</dbReference>
<protein>
    <recommendedName>
        <fullName evidence="2">HTH cro/C1-type domain-containing protein</fullName>
    </recommendedName>
</protein>
<name>A0A163SKA2_9BACL</name>
<dbReference type="InterPro" id="IPR010982">
    <property type="entry name" value="Lambda_DNA-bd_dom_sf"/>
</dbReference>